<keyword evidence="2" id="KW-0695">RNA-directed DNA polymerase</keyword>
<evidence type="ECO:0000259" key="1">
    <source>
        <dbReference type="Pfam" id="PF17921"/>
    </source>
</evidence>
<protein>
    <submittedName>
        <fullName evidence="2">Reverse transcriptase domain-containing protein</fullName>
    </submittedName>
</protein>
<keyword evidence="2" id="KW-0548">Nucleotidyltransferase</keyword>
<dbReference type="EMBL" id="BQNB010016585">
    <property type="protein sequence ID" value="GJT53415.1"/>
    <property type="molecule type" value="Genomic_DNA"/>
</dbReference>
<proteinExistence type="predicted"/>
<keyword evidence="3" id="KW-1185">Reference proteome</keyword>
<dbReference type="InterPro" id="IPR041588">
    <property type="entry name" value="Integrase_H2C2"/>
</dbReference>
<sequence length="134" mass="15470">MWTPVYWTISFAHLTKQVLVEELKEKSISEAEVLAVVEEEGDTWMAPIYNCLTEETLLAEKEKARAVRRKSGSMHVGTRSVVAKAIQIGYYWPTMHADERKMIRECQECQVHSPVPGNPQQKLTPITSRWSFYK</sequence>
<reference evidence="2" key="2">
    <citation type="submission" date="2022-01" db="EMBL/GenBank/DDBJ databases">
        <authorList>
            <person name="Yamashiro T."/>
            <person name="Shiraishi A."/>
            <person name="Satake H."/>
            <person name="Nakayama K."/>
        </authorList>
    </citation>
    <scope>NUCLEOTIDE SEQUENCE</scope>
</reference>
<accession>A0ABQ5ERZ8</accession>
<keyword evidence="2" id="KW-0808">Transferase</keyword>
<name>A0ABQ5ERZ8_9ASTR</name>
<dbReference type="Proteomes" id="UP001151760">
    <property type="component" value="Unassembled WGS sequence"/>
</dbReference>
<reference evidence="2" key="1">
    <citation type="journal article" date="2022" name="Int. J. Mol. Sci.">
        <title>Draft Genome of Tanacetum Coccineum: Genomic Comparison of Closely Related Tanacetum-Family Plants.</title>
        <authorList>
            <person name="Yamashiro T."/>
            <person name="Shiraishi A."/>
            <person name="Nakayama K."/>
            <person name="Satake H."/>
        </authorList>
    </citation>
    <scope>NUCLEOTIDE SEQUENCE</scope>
</reference>
<dbReference type="Pfam" id="PF17921">
    <property type="entry name" value="Integrase_H2C2"/>
    <property type="match status" value="1"/>
</dbReference>
<gene>
    <name evidence="2" type="ORF">Tco_0988469</name>
</gene>
<comment type="caution">
    <text evidence="2">The sequence shown here is derived from an EMBL/GenBank/DDBJ whole genome shotgun (WGS) entry which is preliminary data.</text>
</comment>
<dbReference type="GO" id="GO:0003964">
    <property type="term" value="F:RNA-directed DNA polymerase activity"/>
    <property type="evidence" value="ECO:0007669"/>
    <property type="project" value="UniProtKB-KW"/>
</dbReference>
<dbReference type="Gene3D" id="1.10.340.70">
    <property type="match status" value="1"/>
</dbReference>
<organism evidence="2 3">
    <name type="scientific">Tanacetum coccineum</name>
    <dbReference type="NCBI Taxonomy" id="301880"/>
    <lineage>
        <taxon>Eukaryota</taxon>
        <taxon>Viridiplantae</taxon>
        <taxon>Streptophyta</taxon>
        <taxon>Embryophyta</taxon>
        <taxon>Tracheophyta</taxon>
        <taxon>Spermatophyta</taxon>
        <taxon>Magnoliopsida</taxon>
        <taxon>eudicotyledons</taxon>
        <taxon>Gunneridae</taxon>
        <taxon>Pentapetalae</taxon>
        <taxon>asterids</taxon>
        <taxon>campanulids</taxon>
        <taxon>Asterales</taxon>
        <taxon>Asteraceae</taxon>
        <taxon>Asteroideae</taxon>
        <taxon>Anthemideae</taxon>
        <taxon>Anthemidinae</taxon>
        <taxon>Tanacetum</taxon>
    </lineage>
</organism>
<evidence type="ECO:0000313" key="3">
    <source>
        <dbReference type="Proteomes" id="UP001151760"/>
    </source>
</evidence>
<evidence type="ECO:0000313" key="2">
    <source>
        <dbReference type="EMBL" id="GJT53415.1"/>
    </source>
</evidence>
<feature type="domain" description="Integrase zinc-binding" evidence="1">
    <location>
        <begin position="74"/>
        <end position="113"/>
    </location>
</feature>